<dbReference type="InterPro" id="IPR004405">
    <property type="entry name" value="TF_pelota"/>
</dbReference>
<comment type="domain">
    <text evidence="9">The N-terminal domain has the RNA-binding Sm fold. It harbors the endoribonuclease activity.</text>
</comment>
<reference evidence="11" key="1">
    <citation type="submission" date="2020-10" db="EMBL/GenBank/DDBJ databases">
        <authorList>
            <person name="Hahn C.J."/>
            <person name="Laso-Perez R."/>
            <person name="Vulcano F."/>
            <person name="Vaziourakis K.-M."/>
            <person name="Stokke R."/>
            <person name="Steen I.H."/>
            <person name="Teske A."/>
            <person name="Boetius A."/>
            <person name="Liebeke M."/>
            <person name="Amann R."/>
            <person name="Knittel K."/>
        </authorList>
    </citation>
    <scope>NUCLEOTIDE SEQUENCE</scope>
    <source>
        <strain evidence="11">Gfbio:e3339647-f889-4370-9287-4fb5cb688e4c:AG392J18_GoMArc1</strain>
    </source>
</reference>
<proteinExistence type="inferred from homology"/>
<dbReference type="GO" id="GO:0032790">
    <property type="term" value="P:ribosome disassembly"/>
    <property type="evidence" value="ECO:0007669"/>
    <property type="project" value="TreeGrafter"/>
</dbReference>
<evidence type="ECO:0000256" key="7">
    <source>
        <dbReference type="ARBA" id="ARBA00022759"/>
    </source>
</evidence>
<dbReference type="EMBL" id="CAJHIR010000011">
    <property type="protein sequence ID" value="CAD6492234.1"/>
    <property type="molecule type" value="Genomic_DNA"/>
</dbReference>
<dbReference type="GO" id="GO:0070966">
    <property type="term" value="P:nuclear-transcribed mRNA catabolic process, no-go decay"/>
    <property type="evidence" value="ECO:0007669"/>
    <property type="project" value="InterPro"/>
</dbReference>
<evidence type="ECO:0000259" key="10">
    <source>
        <dbReference type="SMART" id="SM01194"/>
    </source>
</evidence>
<dbReference type="GO" id="GO:0070651">
    <property type="term" value="P:nonfunctional rRNA decay"/>
    <property type="evidence" value="ECO:0007669"/>
    <property type="project" value="TreeGrafter"/>
</dbReference>
<dbReference type="GO" id="GO:0070481">
    <property type="term" value="P:nuclear-transcribed mRNA catabolic process, non-stop decay"/>
    <property type="evidence" value="ECO:0007669"/>
    <property type="project" value="InterPro"/>
</dbReference>
<comment type="subunit">
    <text evidence="9">Monomer.</text>
</comment>
<keyword evidence="4 9" id="KW-0963">Cytoplasm</keyword>
<dbReference type="FunFam" id="2.30.30.870:FF:000002">
    <property type="entry name" value="Protein pelota homolog"/>
    <property type="match status" value="1"/>
</dbReference>
<dbReference type="GO" id="GO:0071025">
    <property type="term" value="P:RNA surveillance"/>
    <property type="evidence" value="ECO:0007669"/>
    <property type="project" value="InterPro"/>
</dbReference>
<dbReference type="Pfam" id="PF26356">
    <property type="entry name" value="Pelota_N"/>
    <property type="match status" value="1"/>
</dbReference>
<evidence type="ECO:0000256" key="5">
    <source>
        <dbReference type="ARBA" id="ARBA00022722"/>
    </source>
</evidence>
<dbReference type="InterPro" id="IPR058547">
    <property type="entry name" value="Pelota_N"/>
</dbReference>
<comment type="similarity">
    <text evidence="3 9">Belongs to the eukaryotic release factor 1 family. Pelota subfamily.</text>
</comment>
<dbReference type="GO" id="GO:0016787">
    <property type="term" value="F:hydrolase activity"/>
    <property type="evidence" value="ECO:0007669"/>
    <property type="project" value="UniProtKB-KW"/>
</dbReference>
<evidence type="ECO:0000256" key="3">
    <source>
        <dbReference type="ARBA" id="ARBA00009504"/>
    </source>
</evidence>
<evidence type="ECO:0000256" key="8">
    <source>
        <dbReference type="ARBA" id="ARBA00022801"/>
    </source>
</evidence>
<dbReference type="PANTHER" id="PTHR10853:SF0">
    <property type="entry name" value="PROTEIN PELOTA HOMOLOG"/>
    <property type="match status" value="1"/>
</dbReference>
<keyword evidence="7 9" id="KW-0255">Endonuclease</keyword>
<dbReference type="SMART" id="SM01194">
    <property type="entry name" value="eRF1_1"/>
    <property type="match status" value="1"/>
</dbReference>
<dbReference type="InterPro" id="IPR023521">
    <property type="entry name" value="Pelota_arc"/>
</dbReference>
<dbReference type="Pfam" id="PF03465">
    <property type="entry name" value="eRF1_3"/>
    <property type="match status" value="1"/>
</dbReference>
<evidence type="ECO:0000313" key="12">
    <source>
        <dbReference type="Proteomes" id="UP000612009"/>
    </source>
</evidence>
<dbReference type="InterPro" id="IPR038069">
    <property type="entry name" value="Pelota/DOM34_N"/>
</dbReference>
<evidence type="ECO:0000256" key="6">
    <source>
        <dbReference type="ARBA" id="ARBA00022723"/>
    </source>
</evidence>
<dbReference type="InterPro" id="IPR029064">
    <property type="entry name" value="Ribosomal_eL30-like_sf"/>
</dbReference>
<dbReference type="InterPro" id="IPR005141">
    <property type="entry name" value="eRF1_2"/>
</dbReference>
<evidence type="ECO:0000256" key="4">
    <source>
        <dbReference type="ARBA" id="ARBA00022490"/>
    </source>
</evidence>
<dbReference type="SUPFAM" id="SSF53137">
    <property type="entry name" value="Translational machinery components"/>
    <property type="match status" value="1"/>
</dbReference>
<dbReference type="GO" id="GO:0005737">
    <property type="term" value="C:cytoplasm"/>
    <property type="evidence" value="ECO:0007669"/>
    <property type="project" value="UniProtKB-SubCell"/>
</dbReference>
<dbReference type="EC" id="3.1.-.-" evidence="9"/>
<evidence type="ECO:0000256" key="9">
    <source>
        <dbReference type="HAMAP-Rule" id="MF_01853"/>
    </source>
</evidence>
<dbReference type="Gene3D" id="2.30.30.870">
    <property type="entry name" value="Pelota, domain A"/>
    <property type="match status" value="1"/>
</dbReference>
<dbReference type="GO" id="GO:0004519">
    <property type="term" value="F:endonuclease activity"/>
    <property type="evidence" value="ECO:0007669"/>
    <property type="project" value="UniProtKB-UniRule"/>
</dbReference>
<dbReference type="InterPro" id="IPR005140">
    <property type="entry name" value="eRF1_Pelota-like_N"/>
</dbReference>
<keyword evidence="6 9" id="KW-0479">Metal-binding</keyword>
<gene>
    <name evidence="9 11" type="primary">pelA</name>
    <name evidence="11" type="ORF">LAKADJCE_00261</name>
</gene>
<dbReference type="SUPFAM" id="SSF159065">
    <property type="entry name" value="Dom34/Pelota N-terminal domain-like"/>
    <property type="match status" value="1"/>
</dbReference>
<dbReference type="Gene3D" id="3.30.420.60">
    <property type="entry name" value="eRF1 domain 2"/>
    <property type="match status" value="1"/>
</dbReference>
<keyword evidence="8 9" id="KW-0378">Hydrolase</keyword>
<comment type="function">
    <text evidence="9">May function in recognizing stalled ribosomes, interact with stem-loop structures in stalled mRNA molecules, and effect endonucleolytic cleavage of the mRNA. May play a role in the release non-functional ribosomes and degradation of damaged mRNAs. Has endoribonuclease activity.</text>
</comment>
<dbReference type="GO" id="GO:0046872">
    <property type="term" value="F:metal ion binding"/>
    <property type="evidence" value="ECO:0007669"/>
    <property type="project" value="UniProtKB-UniRule"/>
</dbReference>
<comment type="subcellular location">
    <subcellularLocation>
        <location evidence="2 9">Cytoplasm</location>
    </subcellularLocation>
</comment>
<accession>A0A811T4W4</accession>
<dbReference type="InterPro" id="IPR005142">
    <property type="entry name" value="eRF1_3"/>
</dbReference>
<dbReference type="Gene3D" id="3.30.1330.30">
    <property type="match status" value="1"/>
</dbReference>
<dbReference type="Proteomes" id="UP000612009">
    <property type="component" value="Unassembled WGS sequence"/>
</dbReference>
<evidence type="ECO:0000256" key="1">
    <source>
        <dbReference type="ARBA" id="ARBA00001968"/>
    </source>
</evidence>
<feature type="domain" description="eRF1/Pelota-like N-terminal" evidence="10">
    <location>
        <begin position="1"/>
        <end position="126"/>
    </location>
</feature>
<protein>
    <recommendedName>
        <fullName evidence="9">Protein pelota homolog</fullName>
        <ecNumber evidence="9">3.1.-.-</ecNumber>
    </recommendedName>
</protein>
<sequence length="349" mass="39084">MKVTKRVLKDFEGEIGLVPESLDDLWHLKYIVEPGDLVFSVTKRKVEAASDKIRPEKMEKQTMRLGVHVERVEFHRFSNRLRIHGVIESGMDTGSYHTLNIEVGTQLSIIKTWQADQIERIKEAVAEAKRPSVIIVTIEEGEASIGVVRQFAVEEFSNIKQSLGKGEGDYRGLFFDEVVNRLSTIAGQADALVLAGPGFTKEDFLKVLKTRAPEIANKTKIEDTASIGVSGFQEVLRRGAVERISESSRLARETQLIENLLLKISTNGAATYGWTYVLRAFDFGAIHTLLIADEYLRCQRESGGTNIDRFLQKVEQNRGKIMVFSTEFEPGKRLVGLGGVAAILRFKID</sequence>
<comment type="caution">
    <text evidence="11">The sequence shown here is derived from an EMBL/GenBank/DDBJ whole genome shotgun (WGS) entry which is preliminary data.</text>
</comment>
<evidence type="ECO:0000313" key="11">
    <source>
        <dbReference type="EMBL" id="CAD6492234.1"/>
    </source>
</evidence>
<organism evidence="11 12">
    <name type="scientific">Candidatus Argoarchaeum ethanivorans</name>
    <dbReference type="NCBI Taxonomy" id="2608793"/>
    <lineage>
        <taxon>Archaea</taxon>
        <taxon>Methanobacteriati</taxon>
        <taxon>Methanobacteriota</taxon>
        <taxon>Stenosarchaea group</taxon>
        <taxon>Methanomicrobia</taxon>
        <taxon>Methanosarcinales</taxon>
        <taxon>Methanosarcinales incertae sedis</taxon>
        <taxon>GOM Arc I cluster</taxon>
        <taxon>Candidatus Argoarchaeum</taxon>
    </lineage>
</organism>
<dbReference type="InterPro" id="IPR042226">
    <property type="entry name" value="eFR1_2_sf"/>
</dbReference>
<dbReference type="SUPFAM" id="SSF55315">
    <property type="entry name" value="L30e-like"/>
    <property type="match status" value="1"/>
</dbReference>
<evidence type="ECO:0000256" key="2">
    <source>
        <dbReference type="ARBA" id="ARBA00004496"/>
    </source>
</evidence>
<dbReference type="PANTHER" id="PTHR10853">
    <property type="entry name" value="PELOTA"/>
    <property type="match status" value="1"/>
</dbReference>
<dbReference type="AlphaFoldDB" id="A0A811T4W4"/>
<keyword evidence="5 9" id="KW-0540">Nuclease</keyword>
<dbReference type="HAMAP" id="MF_01853">
    <property type="entry name" value="PelO"/>
    <property type="match status" value="1"/>
</dbReference>
<comment type="cofactor">
    <cofactor evidence="1 9">
        <name>a divalent metal cation</name>
        <dbReference type="ChEBI" id="CHEBI:60240"/>
    </cofactor>
</comment>
<dbReference type="NCBIfam" id="TIGR00111">
    <property type="entry name" value="pelota"/>
    <property type="match status" value="1"/>
</dbReference>
<name>A0A811T4W4_9EURY</name>
<dbReference type="Pfam" id="PF03464">
    <property type="entry name" value="eRF1_2"/>
    <property type="match status" value="1"/>
</dbReference>